<proteinExistence type="predicted"/>
<dbReference type="KEGG" id="hch:HCH_01554"/>
<accession>Q2SLR3</accession>
<dbReference type="STRING" id="349521.HCH_01554"/>
<dbReference type="HOGENOM" id="CLU_098678_2_1_6"/>
<dbReference type="eggNOG" id="COG3122">
    <property type="taxonomic scope" value="Bacteria"/>
</dbReference>
<dbReference type="Pfam" id="PF09831">
    <property type="entry name" value="DUF2058"/>
    <property type="match status" value="1"/>
</dbReference>
<dbReference type="OrthoDB" id="5294470at2"/>
<dbReference type="InterPro" id="IPR018636">
    <property type="entry name" value="DUF2058"/>
</dbReference>
<name>Q2SLR3_HAHCH</name>
<gene>
    <name evidence="2" type="ordered locus">HCH_01554</name>
</gene>
<keyword evidence="3" id="KW-1185">Reference proteome</keyword>
<organism evidence="2 3">
    <name type="scientific">Hahella chejuensis (strain KCTC 2396)</name>
    <dbReference type="NCBI Taxonomy" id="349521"/>
    <lineage>
        <taxon>Bacteria</taxon>
        <taxon>Pseudomonadati</taxon>
        <taxon>Pseudomonadota</taxon>
        <taxon>Gammaproteobacteria</taxon>
        <taxon>Oceanospirillales</taxon>
        <taxon>Hahellaceae</taxon>
        <taxon>Hahella</taxon>
    </lineage>
</organism>
<dbReference type="AlphaFoldDB" id="Q2SLR3"/>
<reference evidence="2 3" key="1">
    <citation type="journal article" date="2005" name="Nucleic Acids Res.">
        <title>Genomic blueprint of Hahella chejuensis, a marine microbe producing an algicidal agent.</title>
        <authorList>
            <person name="Jeong H."/>
            <person name="Yim J.H."/>
            <person name="Lee C."/>
            <person name="Choi S.-H."/>
            <person name="Park Y.K."/>
            <person name="Yoon S.H."/>
            <person name="Hur C.-G."/>
            <person name="Kang H.-Y."/>
            <person name="Kim D."/>
            <person name="Lee H.H."/>
            <person name="Park K.H."/>
            <person name="Park S.-H."/>
            <person name="Park H.-S."/>
            <person name="Lee H.K."/>
            <person name="Oh T.K."/>
            <person name="Kim J.F."/>
        </authorList>
    </citation>
    <scope>NUCLEOTIDE SEQUENCE [LARGE SCALE GENOMIC DNA]</scope>
    <source>
        <strain evidence="2 3">KCTC 2396</strain>
    </source>
</reference>
<evidence type="ECO:0000313" key="2">
    <source>
        <dbReference type="EMBL" id="ABC28411.1"/>
    </source>
</evidence>
<feature type="region of interest" description="Disordered" evidence="1">
    <location>
        <begin position="18"/>
        <end position="72"/>
    </location>
</feature>
<evidence type="ECO:0000313" key="3">
    <source>
        <dbReference type="Proteomes" id="UP000000238"/>
    </source>
</evidence>
<dbReference type="Proteomes" id="UP000000238">
    <property type="component" value="Chromosome"/>
</dbReference>
<dbReference type="EMBL" id="CP000155">
    <property type="protein sequence ID" value="ABC28411.1"/>
    <property type="molecule type" value="Genomic_DNA"/>
</dbReference>
<sequence length="179" mass="20754">MAKSLQEQLLKAGLVDQKKAKQLKQEKRKQAKQTPKGHQVEDETKLRAQQAREEKAQRDREMNRLRQEEADRKALKAQVKQLIEMNRINRNKGEVGYQFADEGKVKKIYVTQELQDGLASGRFAIARMGDAYEVISRKVAEKIRERAPEFVVVLNDNKNAEPDEDDPYAAYQIPDDLMW</sequence>
<feature type="compositionally biased region" description="Basic and acidic residues" evidence="1">
    <location>
        <begin position="38"/>
        <end position="72"/>
    </location>
</feature>
<dbReference type="RefSeq" id="WP_011395484.1">
    <property type="nucleotide sequence ID" value="NC_007645.1"/>
</dbReference>
<evidence type="ECO:0000256" key="1">
    <source>
        <dbReference type="SAM" id="MobiDB-lite"/>
    </source>
</evidence>
<protein>
    <submittedName>
        <fullName evidence="2">Uncharacterized protein conserved in bacteria</fullName>
    </submittedName>
</protein>